<evidence type="ECO:0000313" key="1">
    <source>
        <dbReference type="EMBL" id="KAH7240268.1"/>
    </source>
</evidence>
<sequence>MNPYNAAFNIVVKSKNRDVPMHYPGYHQSNVVRSKPLDRLKYLSSQKGPWLLFLAPTSPHVDKARNTSNPLLDTGMTQQTSGLASTLPSTRTDLLPTLLDIAKLPLKHWPDFLDGRSLLQQWKKPHKRDHDAGL</sequence>
<name>A0A9P9JX59_FUSRE</name>
<proteinExistence type="predicted"/>
<organism evidence="1 2">
    <name type="scientific">Fusarium redolens</name>
    <dbReference type="NCBI Taxonomy" id="48865"/>
    <lineage>
        <taxon>Eukaryota</taxon>
        <taxon>Fungi</taxon>
        <taxon>Dikarya</taxon>
        <taxon>Ascomycota</taxon>
        <taxon>Pezizomycotina</taxon>
        <taxon>Sordariomycetes</taxon>
        <taxon>Hypocreomycetidae</taxon>
        <taxon>Hypocreales</taxon>
        <taxon>Nectriaceae</taxon>
        <taxon>Fusarium</taxon>
        <taxon>Fusarium redolens species complex</taxon>
    </lineage>
</organism>
<dbReference type="RefSeq" id="XP_046046062.1">
    <property type="nucleotide sequence ID" value="XM_046199960.1"/>
</dbReference>
<accession>A0A9P9JX59</accession>
<dbReference type="AlphaFoldDB" id="A0A9P9JX59"/>
<dbReference type="OrthoDB" id="4994143at2759"/>
<dbReference type="GeneID" id="70229914"/>
<dbReference type="EMBL" id="JAGMUX010000014">
    <property type="protein sequence ID" value="KAH7240268.1"/>
    <property type="molecule type" value="Genomic_DNA"/>
</dbReference>
<protein>
    <submittedName>
        <fullName evidence="1">Uncharacterized protein</fullName>
    </submittedName>
</protein>
<reference evidence="1" key="1">
    <citation type="journal article" date="2021" name="Nat. Commun.">
        <title>Genetic determinants of endophytism in the Arabidopsis root mycobiome.</title>
        <authorList>
            <person name="Mesny F."/>
            <person name="Miyauchi S."/>
            <person name="Thiergart T."/>
            <person name="Pickel B."/>
            <person name="Atanasova L."/>
            <person name="Karlsson M."/>
            <person name="Huettel B."/>
            <person name="Barry K.W."/>
            <person name="Haridas S."/>
            <person name="Chen C."/>
            <person name="Bauer D."/>
            <person name="Andreopoulos W."/>
            <person name="Pangilinan J."/>
            <person name="LaButti K."/>
            <person name="Riley R."/>
            <person name="Lipzen A."/>
            <person name="Clum A."/>
            <person name="Drula E."/>
            <person name="Henrissat B."/>
            <person name="Kohler A."/>
            <person name="Grigoriev I.V."/>
            <person name="Martin F.M."/>
            <person name="Hacquard S."/>
        </authorList>
    </citation>
    <scope>NUCLEOTIDE SEQUENCE</scope>
    <source>
        <strain evidence="1">MPI-CAGE-AT-0023</strain>
    </source>
</reference>
<gene>
    <name evidence="1" type="ORF">BKA55DRAFT_693799</name>
</gene>
<comment type="caution">
    <text evidence="1">The sequence shown here is derived from an EMBL/GenBank/DDBJ whole genome shotgun (WGS) entry which is preliminary data.</text>
</comment>
<evidence type="ECO:0000313" key="2">
    <source>
        <dbReference type="Proteomes" id="UP000720189"/>
    </source>
</evidence>
<dbReference type="Proteomes" id="UP000720189">
    <property type="component" value="Unassembled WGS sequence"/>
</dbReference>
<dbReference type="SUPFAM" id="SSF53649">
    <property type="entry name" value="Alkaline phosphatase-like"/>
    <property type="match status" value="1"/>
</dbReference>
<dbReference type="InterPro" id="IPR017850">
    <property type="entry name" value="Alkaline_phosphatase_core_sf"/>
</dbReference>
<keyword evidence="2" id="KW-1185">Reference proteome</keyword>